<evidence type="ECO:0000256" key="1">
    <source>
        <dbReference type="ARBA" id="ARBA00023239"/>
    </source>
</evidence>
<evidence type="ECO:0000313" key="4">
    <source>
        <dbReference type="Proteomes" id="UP000293342"/>
    </source>
</evidence>
<sequence>MTIVDAHCHVGKGDTLTGPWDVGRLDHYLRRADAAGITQTVLFSVFHGDYLTANRAVAKVVASRPERFIGFAFVHPARDAGRVAELVHEAVYQLGFRGLKVHRHDAALTPEIARAADRFGLPVLYDPMGQVAPLELFATEFPRVAFIVPHLGSFADDWAAQRAVIDLLVRLPNVYADTSGVRRFDLLVEAVRRAGPEKLIFGSDGPWLHPGLELAKIKALGLSRRDEQAVLGGTLLELLSPLGAGQPAAVGARAR</sequence>
<dbReference type="Pfam" id="PF04909">
    <property type="entry name" value="Amidohydro_2"/>
    <property type="match status" value="1"/>
</dbReference>
<organism evidence="3 4">
    <name type="scientific">Kribbella capetownensis</name>
    <dbReference type="NCBI Taxonomy" id="1572659"/>
    <lineage>
        <taxon>Bacteria</taxon>
        <taxon>Bacillati</taxon>
        <taxon>Actinomycetota</taxon>
        <taxon>Actinomycetes</taxon>
        <taxon>Propionibacteriales</taxon>
        <taxon>Kribbellaceae</taxon>
        <taxon>Kribbella</taxon>
    </lineage>
</organism>
<dbReference type="OrthoDB" id="1407586at2"/>
<dbReference type="EMBL" id="SJKD01000005">
    <property type="protein sequence ID" value="TCC47528.1"/>
    <property type="molecule type" value="Genomic_DNA"/>
</dbReference>
<dbReference type="GO" id="GO:0005737">
    <property type="term" value="C:cytoplasm"/>
    <property type="evidence" value="ECO:0007669"/>
    <property type="project" value="TreeGrafter"/>
</dbReference>
<gene>
    <name evidence="3" type="ORF">E0H75_22395</name>
</gene>
<dbReference type="InterPro" id="IPR006680">
    <property type="entry name" value="Amidohydro-rel"/>
</dbReference>
<dbReference type="Gene3D" id="3.20.20.140">
    <property type="entry name" value="Metal-dependent hydrolases"/>
    <property type="match status" value="1"/>
</dbReference>
<keyword evidence="1" id="KW-0456">Lyase</keyword>
<dbReference type="InterPro" id="IPR032466">
    <property type="entry name" value="Metal_Hydrolase"/>
</dbReference>
<dbReference type="SUPFAM" id="SSF51556">
    <property type="entry name" value="Metallo-dependent hydrolases"/>
    <property type="match status" value="1"/>
</dbReference>
<dbReference type="Proteomes" id="UP000293342">
    <property type="component" value="Unassembled WGS sequence"/>
</dbReference>
<evidence type="ECO:0000259" key="2">
    <source>
        <dbReference type="Pfam" id="PF04909"/>
    </source>
</evidence>
<dbReference type="RefSeq" id="WP_131515598.1">
    <property type="nucleotide sequence ID" value="NZ_SJKD01000005.1"/>
</dbReference>
<dbReference type="PANTHER" id="PTHR21240:SF28">
    <property type="entry name" value="ISO-OROTATE DECARBOXYLASE (EUROFUNG)"/>
    <property type="match status" value="1"/>
</dbReference>
<comment type="caution">
    <text evidence="3">The sequence shown here is derived from an EMBL/GenBank/DDBJ whole genome shotgun (WGS) entry which is preliminary data.</text>
</comment>
<name>A0A4R0JR90_9ACTN</name>
<dbReference type="GO" id="GO:0019748">
    <property type="term" value="P:secondary metabolic process"/>
    <property type="evidence" value="ECO:0007669"/>
    <property type="project" value="TreeGrafter"/>
</dbReference>
<keyword evidence="3" id="KW-0378">Hydrolase</keyword>
<protein>
    <submittedName>
        <fullName evidence="3">Amidohydrolase</fullName>
    </submittedName>
</protein>
<dbReference type="GO" id="GO:0016787">
    <property type="term" value="F:hydrolase activity"/>
    <property type="evidence" value="ECO:0007669"/>
    <property type="project" value="UniProtKB-KW"/>
</dbReference>
<evidence type="ECO:0000313" key="3">
    <source>
        <dbReference type="EMBL" id="TCC47528.1"/>
    </source>
</evidence>
<dbReference type="PANTHER" id="PTHR21240">
    <property type="entry name" value="2-AMINO-3-CARBOXYLMUCONATE-6-SEMIALDEHYDE DECARBOXYLASE"/>
    <property type="match status" value="1"/>
</dbReference>
<reference evidence="3 4" key="1">
    <citation type="submission" date="2019-02" db="EMBL/GenBank/DDBJ databases">
        <title>Kribbella capetownensis sp. nov. and Kribbella speibonae sp. nov., isolated from soil.</title>
        <authorList>
            <person name="Curtis S.M."/>
            <person name="Norton I."/>
            <person name="Everest G.J."/>
            <person name="Meyers P.R."/>
        </authorList>
    </citation>
    <scope>NUCLEOTIDE SEQUENCE [LARGE SCALE GENOMIC DNA]</scope>
    <source>
        <strain evidence="3 4">YM53</strain>
    </source>
</reference>
<keyword evidence="4" id="KW-1185">Reference proteome</keyword>
<dbReference type="InterPro" id="IPR032465">
    <property type="entry name" value="ACMSD"/>
</dbReference>
<proteinExistence type="predicted"/>
<accession>A0A4R0JR90</accession>
<feature type="domain" description="Amidohydrolase-related" evidence="2">
    <location>
        <begin position="4"/>
        <end position="233"/>
    </location>
</feature>
<dbReference type="GO" id="GO:0016831">
    <property type="term" value="F:carboxy-lyase activity"/>
    <property type="evidence" value="ECO:0007669"/>
    <property type="project" value="InterPro"/>
</dbReference>
<dbReference type="AlphaFoldDB" id="A0A4R0JR90"/>